<dbReference type="SUPFAM" id="SSF53756">
    <property type="entry name" value="UDP-Glycosyltransferase/glycogen phosphorylase"/>
    <property type="match status" value="1"/>
</dbReference>
<reference evidence="3 4" key="1">
    <citation type="submission" date="2014-03" db="EMBL/GenBank/DDBJ databases">
        <title>Genomics of Bifidobacteria.</title>
        <authorList>
            <person name="Ventura M."/>
            <person name="Milani C."/>
            <person name="Lugli G.A."/>
        </authorList>
    </citation>
    <scope>NUCLEOTIDE SEQUENCE [LARGE SCALE GENOMIC DNA]</scope>
    <source>
        <strain evidence="3 4">LMG 21775</strain>
    </source>
</reference>
<dbReference type="NCBIfam" id="TIGR00685">
    <property type="entry name" value="T6PP"/>
    <property type="match status" value="1"/>
</dbReference>
<proteinExistence type="inferred from homology"/>
<dbReference type="GO" id="GO:0004805">
    <property type="term" value="F:trehalose-phosphatase activity"/>
    <property type="evidence" value="ECO:0007669"/>
    <property type="project" value="TreeGrafter"/>
</dbReference>
<dbReference type="GO" id="GO:0005992">
    <property type="term" value="P:trehalose biosynthetic process"/>
    <property type="evidence" value="ECO:0007669"/>
    <property type="project" value="InterPro"/>
</dbReference>
<dbReference type="CDD" id="cd01627">
    <property type="entry name" value="HAD_TPP"/>
    <property type="match status" value="1"/>
</dbReference>
<dbReference type="InterPro" id="IPR003337">
    <property type="entry name" value="Trehalose_PPase"/>
</dbReference>
<dbReference type="NCBIfam" id="TIGR01484">
    <property type="entry name" value="HAD-SF-IIB"/>
    <property type="match status" value="1"/>
</dbReference>
<dbReference type="CDD" id="cd03788">
    <property type="entry name" value="GT20_TPS"/>
    <property type="match status" value="1"/>
</dbReference>
<dbReference type="EC" id="2.4.1.15" evidence="3"/>
<dbReference type="Gene3D" id="3.40.50.1000">
    <property type="entry name" value="HAD superfamily/HAD-like"/>
    <property type="match status" value="1"/>
</dbReference>
<gene>
    <name evidence="3" type="ORF">BPSY_0506</name>
</gene>
<dbReference type="InterPro" id="IPR006379">
    <property type="entry name" value="HAD-SF_hydro_IIB"/>
</dbReference>
<keyword evidence="3" id="KW-0808">Transferase</keyword>
<dbReference type="Proteomes" id="UP000029050">
    <property type="component" value="Unassembled WGS sequence"/>
</dbReference>
<dbReference type="eggNOG" id="COG1877">
    <property type="taxonomic scope" value="Bacteria"/>
</dbReference>
<dbReference type="InterPro" id="IPR001830">
    <property type="entry name" value="Glyco_trans_20"/>
</dbReference>
<comment type="caution">
    <text evidence="3">The sequence shown here is derived from an EMBL/GenBank/DDBJ whole genome shotgun (WGS) entry which is preliminary data.</text>
</comment>
<dbReference type="STRING" id="218140.BPSY_0506"/>
<dbReference type="eggNOG" id="COG0380">
    <property type="taxonomic scope" value="Bacteria"/>
</dbReference>
<dbReference type="Gene3D" id="3.40.50.2000">
    <property type="entry name" value="Glycogen Phosphorylase B"/>
    <property type="match status" value="2"/>
</dbReference>
<dbReference type="EMBL" id="JGZI01000008">
    <property type="protein sequence ID" value="KFI82715.1"/>
    <property type="molecule type" value="Genomic_DNA"/>
</dbReference>
<comment type="similarity">
    <text evidence="1">In the C-terminal section; belongs to the trehalose phosphatase family.</text>
</comment>
<dbReference type="Pfam" id="PF02358">
    <property type="entry name" value="Trehalose_PPase"/>
    <property type="match status" value="1"/>
</dbReference>
<dbReference type="GO" id="GO:0003825">
    <property type="term" value="F:alpha,alpha-trehalose-phosphate synthase (UDP-forming) activity"/>
    <property type="evidence" value="ECO:0007669"/>
    <property type="project" value="UniProtKB-EC"/>
</dbReference>
<evidence type="ECO:0000256" key="2">
    <source>
        <dbReference type="ARBA" id="ARBA00008799"/>
    </source>
</evidence>
<keyword evidence="3" id="KW-0328">Glycosyltransferase</keyword>
<name>A0A087CHG5_9BIFI</name>
<accession>A0A087CHG5</accession>
<dbReference type="Gene3D" id="3.30.70.1020">
    <property type="entry name" value="Trehalose-6-phosphate phosphatase related protein, domain 2"/>
    <property type="match status" value="1"/>
</dbReference>
<dbReference type="GeneID" id="98299719"/>
<dbReference type="SUPFAM" id="SSF56784">
    <property type="entry name" value="HAD-like"/>
    <property type="match status" value="1"/>
</dbReference>
<keyword evidence="4" id="KW-1185">Reference proteome</keyword>
<organism evidence="3 4">
    <name type="scientific">Bifidobacterium psychraerophilum</name>
    <dbReference type="NCBI Taxonomy" id="218140"/>
    <lineage>
        <taxon>Bacteria</taxon>
        <taxon>Bacillati</taxon>
        <taxon>Actinomycetota</taxon>
        <taxon>Actinomycetes</taxon>
        <taxon>Bifidobacteriales</taxon>
        <taxon>Bifidobacteriaceae</taxon>
        <taxon>Bifidobacterium</taxon>
    </lineage>
</organism>
<protein>
    <submittedName>
        <fullName evidence="3">Trehalose 6-phosphate synthase/phosphatase</fullName>
        <ecNumber evidence="3">2.4.1.15</ecNumber>
    </submittedName>
</protein>
<dbReference type="InterPro" id="IPR023214">
    <property type="entry name" value="HAD_sf"/>
</dbReference>
<evidence type="ECO:0000313" key="3">
    <source>
        <dbReference type="EMBL" id="KFI82715.1"/>
    </source>
</evidence>
<dbReference type="Pfam" id="PF00982">
    <property type="entry name" value="Glyco_transf_20"/>
    <property type="match status" value="2"/>
</dbReference>
<dbReference type="GO" id="GO:0005829">
    <property type="term" value="C:cytosol"/>
    <property type="evidence" value="ECO:0007669"/>
    <property type="project" value="TreeGrafter"/>
</dbReference>
<sequence>MGRLIIVSNRLPMSLDVSDDGSYSLRQNVGGLATAIGPYHKTHKDSVWVGWSGVDPGQYSDEEIDLIREQYESRRCVPIFLSKEEVDGYYAGFSNDTMWPLLHDFAHEANFDPETWRVYQEVNEHFLETLVPLLRKGDKVWIQDYHLMLLPQMLRERFPEASIGWFLHVPFPSPEIFRSLPWSREILEGILGADLVGFHTVDYAKNFEGSVELLLDKHSDDEGRFTMPDGHEAAVDAFPIGIDYNLYRRTSRSNLARMMRRGIEEAAGKRPHSRYLSSLTAESNAAAEASAKEGNWWSHYAHEELPELHLAKSAAEGSPKPNKVIVSVDRLDYTKGIPERLRAYQRMLEKYPEWAGHVTYYLLATPSRENVDTYKRLKEQVDQLVGQINGKYSLLAWSPIHYITRSLPIKPVCGIYAAGDVALVTPLRDGMNLVAKEYLACHDGRDGSLVLSDMCGAAAELSEAFIVNPYDTEAVCEALHDALETSSEESAKRNIAMQARLKSRTAATWCAGFVSALEQVADVSSSDKRLRMEQRNELMEQWGKAGRRLVLCDYDGTLTPLARTPEHAKPTRALKEMLRNIASHPGVDLVIVSGRSHETMNDWFSDLPVGLIAEHGVWFYRYPQVGASPEGVDAAATWEHGWQRASNLPDATAWKQVIQPILEKAVAQVPKSFIEHKDDAIAWHYRLSDQHAAAEEKSALLEELRMVTGKLGLMVMENAKVVEICPVSTSKGQAVRPLVTSDAYDFMLAVGDDTTDETMFAVMPEDSWTIKIGPGLTKAHTRLQNPAALHRLLAYLDAESEVSDLDRSK</sequence>
<dbReference type="InterPro" id="IPR036412">
    <property type="entry name" value="HAD-like_sf"/>
</dbReference>
<dbReference type="PANTHER" id="PTHR10788:SF106">
    <property type="entry name" value="BCDNA.GH08860"/>
    <property type="match status" value="1"/>
</dbReference>
<evidence type="ECO:0000256" key="1">
    <source>
        <dbReference type="ARBA" id="ARBA00006330"/>
    </source>
</evidence>
<dbReference type="PANTHER" id="PTHR10788">
    <property type="entry name" value="TREHALOSE-6-PHOSPHATE SYNTHASE"/>
    <property type="match status" value="1"/>
</dbReference>
<evidence type="ECO:0000313" key="4">
    <source>
        <dbReference type="Proteomes" id="UP000029050"/>
    </source>
</evidence>
<dbReference type="OrthoDB" id="9761633at2"/>
<comment type="similarity">
    <text evidence="2">Belongs to the glycosyltransferase 20 family.</text>
</comment>
<dbReference type="AlphaFoldDB" id="A0A087CHG5"/>
<dbReference type="RefSeq" id="WP_152596820.1">
    <property type="nucleotide sequence ID" value="NZ_JBDNLK010000004.1"/>
</dbReference>